<evidence type="ECO:0000256" key="1">
    <source>
        <dbReference type="SAM" id="MobiDB-lite"/>
    </source>
</evidence>
<dbReference type="InParanoid" id="A0LM38"/>
<name>A0LM38_SYNFM</name>
<feature type="region of interest" description="Disordered" evidence="1">
    <location>
        <begin position="1"/>
        <end position="78"/>
    </location>
</feature>
<dbReference type="EMBL" id="CP000478">
    <property type="protein sequence ID" value="ABK18490.1"/>
    <property type="molecule type" value="Genomic_DNA"/>
</dbReference>
<proteinExistence type="predicted"/>
<sequence length="96" mass="10457">MAGKGYLRKTPNRDTLAMPGRNDIPEYKSILKATASKGPAPSPRRFPASDRRPGPLPRGKARPSHRCKPDTGQPSGSWFSIPAKIYLGPAHVQLLL</sequence>
<dbReference type="AlphaFoldDB" id="A0LM38"/>
<dbReference type="HOGENOM" id="CLU_2358672_0_0_7"/>
<evidence type="ECO:0000313" key="3">
    <source>
        <dbReference type="Proteomes" id="UP000001784"/>
    </source>
</evidence>
<evidence type="ECO:0000313" key="2">
    <source>
        <dbReference type="EMBL" id="ABK18490.1"/>
    </source>
</evidence>
<keyword evidence="3" id="KW-1185">Reference proteome</keyword>
<dbReference type="Proteomes" id="UP000001784">
    <property type="component" value="Chromosome"/>
</dbReference>
<protein>
    <submittedName>
        <fullName evidence="2">Uncharacterized protein</fullName>
    </submittedName>
</protein>
<dbReference type="KEGG" id="sfu:Sfum_2812"/>
<organism evidence="2 3">
    <name type="scientific">Syntrophobacter fumaroxidans (strain DSM 10017 / MPOB)</name>
    <dbReference type="NCBI Taxonomy" id="335543"/>
    <lineage>
        <taxon>Bacteria</taxon>
        <taxon>Pseudomonadati</taxon>
        <taxon>Thermodesulfobacteriota</taxon>
        <taxon>Syntrophobacteria</taxon>
        <taxon>Syntrophobacterales</taxon>
        <taxon>Syntrophobacteraceae</taxon>
        <taxon>Syntrophobacter</taxon>
    </lineage>
</organism>
<accession>A0LM38</accession>
<reference evidence="2 3" key="1">
    <citation type="submission" date="2006-10" db="EMBL/GenBank/DDBJ databases">
        <title>Complete sequence of Syntrophobacter fumaroxidans MPOB.</title>
        <authorList>
            <consortium name="US DOE Joint Genome Institute"/>
            <person name="Copeland A."/>
            <person name="Lucas S."/>
            <person name="Lapidus A."/>
            <person name="Barry K."/>
            <person name="Detter J.C."/>
            <person name="Glavina del Rio T."/>
            <person name="Hammon N."/>
            <person name="Israni S."/>
            <person name="Pitluck S."/>
            <person name="Goltsman E.G."/>
            <person name="Martinez M."/>
            <person name="Schmutz J."/>
            <person name="Larimer F."/>
            <person name="Land M."/>
            <person name="Hauser L."/>
            <person name="Kyrpides N."/>
            <person name="Kim E."/>
            <person name="Boone D.R."/>
            <person name="Brockman F."/>
            <person name="Culley D."/>
            <person name="Ferry J."/>
            <person name="Gunsalus R."/>
            <person name="McInerney M.J."/>
            <person name="Morrison M."/>
            <person name="Plugge C."/>
            <person name="Rohlin L."/>
            <person name="Scholten J."/>
            <person name="Sieber J."/>
            <person name="Stams A.J.M."/>
            <person name="Worm P."/>
            <person name="Henstra A.M."/>
            <person name="Richardson P."/>
        </authorList>
    </citation>
    <scope>NUCLEOTIDE SEQUENCE [LARGE SCALE GENOMIC DNA]</scope>
    <source>
        <strain evidence="3">DSM 10017 / MPOB</strain>
    </source>
</reference>
<gene>
    <name evidence="2" type="ordered locus">Sfum_2812</name>
</gene>